<dbReference type="STRING" id="1151754.M9LVD4"/>
<dbReference type="CDD" id="cd18596">
    <property type="entry name" value="ABC_6TM_VMR1_D1_like"/>
    <property type="match status" value="1"/>
</dbReference>
<feature type="transmembrane region" description="Helical" evidence="10">
    <location>
        <begin position="1315"/>
        <end position="1348"/>
    </location>
</feature>
<feature type="transmembrane region" description="Helical" evidence="10">
    <location>
        <begin position="597"/>
        <end position="619"/>
    </location>
</feature>
<dbReference type="FunFam" id="3.40.50.300:FF:000973">
    <property type="entry name" value="Multidrug resistance-associated protein 4"/>
    <property type="match status" value="1"/>
</dbReference>
<evidence type="ECO:0000256" key="7">
    <source>
        <dbReference type="ARBA" id="ARBA00022989"/>
    </source>
</evidence>
<feature type="compositionally biased region" description="Basic and acidic residues" evidence="9">
    <location>
        <begin position="1135"/>
        <end position="1145"/>
    </location>
</feature>
<feature type="domain" description="ABC transmembrane type-1" evidence="12">
    <location>
        <begin position="405"/>
        <end position="781"/>
    </location>
</feature>
<keyword evidence="2" id="KW-0813">Transport</keyword>
<feature type="transmembrane region" description="Helical" evidence="10">
    <location>
        <begin position="631"/>
        <end position="651"/>
    </location>
</feature>
<dbReference type="InterPro" id="IPR027417">
    <property type="entry name" value="P-loop_NTPase"/>
</dbReference>
<dbReference type="PANTHER" id="PTHR24223:SF415">
    <property type="entry name" value="FI20190P1"/>
    <property type="match status" value="1"/>
</dbReference>
<accession>M9LVD4</accession>
<dbReference type="PROSITE" id="PS50893">
    <property type="entry name" value="ABC_TRANSPORTER_2"/>
    <property type="match status" value="2"/>
</dbReference>
<evidence type="ECO:0000256" key="5">
    <source>
        <dbReference type="ARBA" id="ARBA00022741"/>
    </source>
</evidence>
<feature type="transmembrane region" description="Helical" evidence="10">
    <location>
        <begin position="752"/>
        <end position="780"/>
    </location>
</feature>
<dbReference type="SUPFAM" id="SSF90123">
    <property type="entry name" value="ABC transporter transmembrane region"/>
    <property type="match status" value="2"/>
</dbReference>
<dbReference type="SUPFAM" id="SSF52540">
    <property type="entry name" value="P-loop containing nucleoside triphosphate hydrolases"/>
    <property type="match status" value="2"/>
</dbReference>
<dbReference type="Pfam" id="PF00664">
    <property type="entry name" value="ABC_membrane"/>
    <property type="match status" value="2"/>
</dbReference>
<dbReference type="InterPro" id="IPR017871">
    <property type="entry name" value="ABC_transporter-like_CS"/>
</dbReference>
<dbReference type="InterPro" id="IPR036640">
    <property type="entry name" value="ABC1_TM_sf"/>
</dbReference>
<dbReference type="GO" id="GO:0005524">
    <property type="term" value="F:ATP binding"/>
    <property type="evidence" value="ECO:0007669"/>
    <property type="project" value="UniProtKB-KW"/>
</dbReference>
<protein>
    <submittedName>
        <fullName evidence="13">Multidrug resistance-associated protein</fullName>
    </submittedName>
</protein>
<name>M9LVD4_PSEA3</name>
<dbReference type="FunFam" id="1.20.1560.10:FF:000013">
    <property type="entry name" value="ABC transporter C family member 2"/>
    <property type="match status" value="1"/>
</dbReference>
<evidence type="ECO:0000256" key="10">
    <source>
        <dbReference type="SAM" id="Phobius"/>
    </source>
</evidence>
<feature type="compositionally biased region" description="Basic and acidic residues" evidence="9">
    <location>
        <begin position="105"/>
        <end position="125"/>
    </location>
</feature>
<feature type="domain" description="ABC transporter" evidence="11">
    <location>
        <begin position="1515"/>
        <end position="1795"/>
    </location>
</feature>
<evidence type="ECO:0000256" key="6">
    <source>
        <dbReference type="ARBA" id="ARBA00022840"/>
    </source>
</evidence>
<proteinExistence type="predicted"/>
<feature type="region of interest" description="Disordered" evidence="9">
    <location>
        <begin position="546"/>
        <end position="591"/>
    </location>
</feature>
<dbReference type="InterPro" id="IPR003439">
    <property type="entry name" value="ABC_transporter-like_ATP-bd"/>
</dbReference>
<dbReference type="Gene3D" id="1.20.1560.10">
    <property type="entry name" value="ABC transporter type 1, transmembrane domain"/>
    <property type="match status" value="2"/>
</dbReference>
<evidence type="ECO:0000313" key="14">
    <source>
        <dbReference type="Proteomes" id="UP000011976"/>
    </source>
</evidence>
<feature type="transmembrane region" description="Helical" evidence="10">
    <location>
        <begin position="265"/>
        <end position="289"/>
    </location>
</feature>
<keyword evidence="8 10" id="KW-0472">Membrane</keyword>
<dbReference type="GO" id="GO:0016020">
    <property type="term" value="C:membrane"/>
    <property type="evidence" value="ECO:0007669"/>
    <property type="project" value="UniProtKB-SubCell"/>
</dbReference>
<feature type="transmembrane region" description="Helical" evidence="10">
    <location>
        <begin position="20"/>
        <end position="42"/>
    </location>
</feature>
<dbReference type="SMART" id="SM00382">
    <property type="entry name" value="AAA"/>
    <property type="match status" value="2"/>
</dbReference>
<keyword evidence="5" id="KW-0547">Nucleotide-binding</keyword>
<evidence type="ECO:0000256" key="9">
    <source>
        <dbReference type="SAM" id="MobiDB-lite"/>
    </source>
</evidence>
<dbReference type="CDD" id="cd03244">
    <property type="entry name" value="ABCC_MRP_domain2"/>
    <property type="match status" value="1"/>
</dbReference>
<evidence type="ECO:0000256" key="3">
    <source>
        <dbReference type="ARBA" id="ARBA00022692"/>
    </source>
</evidence>
<dbReference type="CDD" id="cd03250">
    <property type="entry name" value="ABCC_MRP_domain1"/>
    <property type="match status" value="1"/>
</dbReference>
<comment type="subcellular location">
    <subcellularLocation>
        <location evidence="1">Membrane</location>
        <topology evidence="1">Multi-pass membrane protein</topology>
    </subcellularLocation>
</comment>
<dbReference type="EMBL" id="DF196775">
    <property type="protein sequence ID" value="GAC73684.1"/>
    <property type="molecule type" value="Genomic_DNA"/>
</dbReference>
<feature type="transmembrane region" description="Helical" evidence="10">
    <location>
        <begin position="717"/>
        <end position="740"/>
    </location>
</feature>
<feature type="region of interest" description="Disordered" evidence="9">
    <location>
        <begin position="1098"/>
        <end position="1160"/>
    </location>
</feature>
<feature type="transmembrane region" description="Helical" evidence="10">
    <location>
        <begin position="224"/>
        <end position="245"/>
    </location>
</feature>
<dbReference type="PANTHER" id="PTHR24223">
    <property type="entry name" value="ATP-BINDING CASSETTE SUB-FAMILY C"/>
    <property type="match status" value="1"/>
</dbReference>
<feature type="transmembrane region" description="Helical" evidence="10">
    <location>
        <begin position="196"/>
        <end position="217"/>
    </location>
</feature>
<keyword evidence="3 10" id="KW-0812">Transmembrane</keyword>
<evidence type="ECO:0000259" key="11">
    <source>
        <dbReference type="PROSITE" id="PS50893"/>
    </source>
</evidence>
<feature type="compositionally biased region" description="Basic and acidic residues" evidence="9">
    <location>
        <begin position="1113"/>
        <end position="1127"/>
    </location>
</feature>
<dbReference type="InterPro" id="IPR011527">
    <property type="entry name" value="ABC1_TM_dom"/>
</dbReference>
<organism evidence="13 14">
    <name type="scientific">Pseudozyma antarctica (strain T-34)</name>
    <name type="common">Yeast</name>
    <name type="synonym">Candida antarctica</name>
    <dbReference type="NCBI Taxonomy" id="1151754"/>
    <lineage>
        <taxon>Eukaryota</taxon>
        <taxon>Fungi</taxon>
        <taxon>Dikarya</taxon>
        <taxon>Basidiomycota</taxon>
        <taxon>Ustilaginomycotina</taxon>
        <taxon>Ustilaginomycetes</taxon>
        <taxon>Ustilaginales</taxon>
        <taxon>Ustilaginaceae</taxon>
        <taxon>Moesziomyces</taxon>
    </lineage>
</organism>
<evidence type="ECO:0000256" key="2">
    <source>
        <dbReference type="ARBA" id="ARBA00022448"/>
    </source>
</evidence>
<dbReference type="GO" id="GO:0016887">
    <property type="term" value="F:ATP hydrolysis activity"/>
    <property type="evidence" value="ECO:0007669"/>
    <property type="project" value="InterPro"/>
</dbReference>
<dbReference type="OrthoDB" id="6500128at2759"/>
<evidence type="ECO:0000313" key="13">
    <source>
        <dbReference type="EMBL" id="GAC73684.1"/>
    </source>
</evidence>
<keyword evidence="6" id="KW-0067">ATP-binding</keyword>
<keyword evidence="4" id="KW-0677">Repeat</keyword>
<feature type="domain" description="ABC transporter" evidence="11">
    <location>
        <begin position="869"/>
        <end position="1100"/>
    </location>
</feature>
<dbReference type="PROSITE" id="PS50929">
    <property type="entry name" value="ABC_TM1F"/>
    <property type="match status" value="2"/>
</dbReference>
<feature type="transmembrane region" description="Helical" evidence="10">
    <location>
        <begin position="1239"/>
        <end position="1265"/>
    </location>
</feature>
<feature type="domain" description="ABC transmembrane type-1" evidence="12">
    <location>
        <begin position="1205"/>
        <end position="1475"/>
    </location>
</feature>
<dbReference type="GO" id="GO:0140359">
    <property type="term" value="F:ABC-type transporter activity"/>
    <property type="evidence" value="ECO:0007669"/>
    <property type="project" value="InterPro"/>
</dbReference>
<evidence type="ECO:0000256" key="8">
    <source>
        <dbReference type="ARBA" id="ARBA00023136"/>
    </source>
</evidence>
<dbReference type="PROSITE" id="PS00211">
    <property type="entry name" value="ABC_TRANSPORTER_1"/>
    <property type="match status" value="2"/>
</dbReference>
<dbReference type="Gene3D" id="3.40.50.300">
    <property type="entry name" value="P-loop containing nucleotide triphosphate hydrolases"/>
    <property type="match status" value="2"/>
</dbReference>
<dbReference type="Pfam" id="PF00005">
    <property type="entry name" value="ABC_tran"/>
    <property type="match status" value="2"/>
</dbReference>
<keyword evidence="7 10" id="KW-1133">Transmembrane helix</keyword>
<dbReference type="InterPro" id="IPR050173">
    <property type="entry name" value="ABC_transporter_C-like"/>
</dbReference>
<feature type="transmembrane region" description="Helical" evidence="10">
    <location>
        <begin position="1174"/>
        <end position="1199"/>
    </location>
</feature>
<evidence type="ECO:0000256" key="4">
    <source>
        <dbReference type="ARBA" id="ARBA00022737"/>
    </source>
</evidence>
<dbReference type="CDD" id="cd18604">
    <property type="entry name" value="ABC_6TM_VMR1_D2_like"/>
    <property type="match status" value="1"/>
</dbReference>
<feature type="compositionally biased region" description="Basic and acidic residues" evidence="9">
    <location>
        <begin position="71"/>
        <end position="84"/>
    </location>
</feature>
<sequence>MTNISAMAGAPSTTPIVQGYRSVALVFDAYIPAAFVVVVLASRIWPKSSHSKPSLLGRIFTSFVTPEDVHEYDRQEAEAKEQDKQNGAGRNADASPDGYWSTHVGKADGSRRSKVAASDEAKDSETSPLLGGRSDSRIPSLTTDVPKQPAAVHFGLSVISVLHLIAWTAALLITVLSPRLASRLGKEAGFQSGAGLQLAAALQTPAWIYASTLSCFFPSPTPPYALLAFYAFQLAGSAVSGYHSILSTPHPPFDPPHSSQLAPPAFSIASLALSLVAVALIMSLPLQVYDRNPQYDRNGYPPPLEDYCTLWEWVSFSWLNPIINAALTRPLEETDVSQLSKLSKSQVLLDKMRTIQREDDQAYAAAKAKAQTASADARAKAEKRAEAKKPNLVRQVFWMNSRDMALDFVLTIVSYSLAYASPFFLKQILDSLQTSAPATEAFVSTHDFSRGSAEASIPTGIQGTFQLYATPMLGWMKSVPDSIDPARKRAFLFAVFALLASLVKTQTDLQHLYYSRRASVRIKTELTLAIYDKALRRKDISGSLQNATSTANAEQAPESADMDAKTDKKDGDAEAAKKAKQQQQEEEDKSAASVGKVVNLMATDANSISTTVTALYMGYSAPLELAIATTFLYKLLGWSAFTGVGPALILMPLQQRFTMMSYENNKGLLKARDKRITVLNELVTSIRFIKFFAWEQGWSKRILSARKEEVKWLYRNAWIMAGLIASFALVPLAFTITAFASYTMIEGKQLDVATGFTAIALFGMLKNPLSVLPMIINMIFQAKVSVDRINTFLQEDEVPSWVVDNALAHDGQGQPNETAHSDRTIVLRDATLRWHAAKPSKKQDQPAAKRSLLSRLQFWKKAKDPKTATATENEQTETEVKPFHLTALDLRPPPGKMTLICGPTGSGKSSLLSAIMGEMELLEGSVLLPKRPLRLLSGGVAYCSQTAWLETMSIRDNIVFGQYFDQARYDAVLSCCCLEPDLKTFPEGDLTEVGENGVSLSGGQKARVALARAVYSRSPILLLDDVLAAVDSHTAKRLVDECLGGELVKGRTVVLVTHHVDAVLSHVEHVVMLDGGRIKASGSPSELREAGLLSPAVLGLSSPESPNVKGKQAAKDQMKEEEAKDAAVDAQAKAQADDGGKKDSGKSGAASAPGRGKLVSAEGKSTGRVKREIYVTYLSAFGWLFVTFVLLTTLVSRFADVLEKYWLSFWGNAYEHRGGSDKQAWFADPRTNVAPYLGVYVGILMLGYATMILSSLVGGIGAIGAGNKLFSRMLKTVVRSPTRFFDQTPTGRILNRFTKDVETVDTTLFGNIRFLLLFSASCVFSIGTMAVTVPTFVPFLFLITYAYYRTSVSYISAARDLRRLESVTRSPIFQSFSEVLNGIATVRAYGAQERFMQTLFRRLDATQSCYNLFWMANRWLMLRFDVMGAFTVFGASALSLAGGIDAGLAGIAITQAQTLVLALYWLCRCWTGFEMDLNSVERMHEYLALPQEPAAVVEDHRPPPGWPSKIDSRGIQVSNLVLKYAPDLDPVLRGVDFSIGAGEKVGLVGRTGSGKSTLALAFFRFVEYEAGSIVIDGIDISKIGLDDLRSRLTIIPQDPVLFSGTIRENLDPFDERTDEECLLALRRVNLRTSPINTAAPSLLPSRAGSIHEVPMEAHASSSSSTAVNSVLPSGGGSTVFSLNTKVSEGGSNFSQGQRQLISMARALLRSTSIIFMDEATASVDFETDTQIQRTLRSPLDADTRHKTTIITIAHRLKTIIDYDRILVMDKGRIAENDSPAALLERKGIFYDMCRKTGEYEELEMLANHAARS</sequence>
<feature type="transmembrane region" description="Helical" evidence="10">
    <location>
        <begin position="154"/>
        <end position="176"/>
    </location>
</feature>
<evidence type="ECO:0000259" key="12">
    <source>
        <dbReference type="PROSITE" id="PS50929"/>
    </source>
</evidence>
<reference evidence="14" key="1">
    <citation type="journal article" date="2013" name="Genome Announc.">
        <title>Genome sequence of the basidiomycetous yeast Pseudozyma antarctica T-34, a producer of the glycolipid biosurfactants mannosylerythritol lipids.</title>
        <authorList>
            <person name="Morita T."/>
            <person name="Koike H."/>
            <person name="Koyama Y."/>
            <person name="Hagiwara H."/>
            <person name="Ito E."/>
            <person name="Fukuoka T."/>
            <person name="Imura T."/>
            <person name="Machida M."/>
            <person name="Kitamoto D."/>
        </authorList>
    </citation>
    <scope>NUCLEOTIDE SEQUENCE [LARGE SCALE GENOMIC DNA]</scope>
    <source>
        <strain evidence="14">T-34</strain>
    </source>
</reference>
<evidence type="ECO:0000256" key="1">
    <source>
        <dbReference type="ARBA" id="ARBA00004141"/>
    </source>
</evidence>
<dbReference type="Proteomes" id="UP000011976">
    <property type="component" value="Unassembled WGS sequence"/>
</dbReference>
<dbReference type="InterPro" id="IPR003593">
    <property type="entry name" value="AAA+_ATPase"/>
</dbReference>
<feature type="region of interest" description="Disordered" evidence="9">
    <location>
        <begin position="71"/>
        <end position="142"/>
    </location>
</feature>
<feature type="compositionally biased region" description="Basic and acidic residues" evidence="9">
    <location>
        <begin position="562"/>
        <end position="577"/>
    </location>
</feature>
<gene>
    <name evidence="13" type="ORF">PANT_9c00249</name>
</gene>